<dbReference type="InterPro" id="IPR050278">
    <property type="entry name" value="Serine_Prot_S9B/DPPIV"/>
</dbReference>
<sequence>MNMKIISKWMGVILLASSALFTTNVMAQDLKKPTLEDLIPGGETYRIAENKWYQWYGDAACLELGIDSIKGIWAVNGVGAKAGQYFTVITLEEANKLLAEKELGKLHNFYSAKTINTPHSAVVGILLQVDPLLLLNTGKYRVLMDWKKKELIWSQPRPAQAANEDWNEVSRHLAYTLNNNLYVMTNDGQTRQVTTETEGVVCGRSVHRNEFGINKGTYWSPRGNLLAFYRMDESMVTQYPLVDITARTGELNNVRYPMAGMTSHKVTVGIYNAETQKTVYLNTGDPTDRYFTNISWAPDAKSIYLIELNRDQNHAKLCQYNTETGELMATLFEESHPKYVEPQHPIVFLPWDNNKFIYQSQRDGFNHLYLYNVKGELLKQLTQGEWLVQQVLGFNRQTQHVIIQSTEISPLQSNIYSVSLKDCKRSLLGDSEGIHSAQLSGFMGTHLIDKSSSPTCPRSIKIMSANPKKHREYTLLTAENPFKDFTMPSIETGTIKAADGVTDLYYRIIKPADFDPNKKYPTIIYVYGGPHAQMVTSGWQNGARGWDIYMANKGYIMFSLDNRGSDNRGLEFENVTFRHLGIEEGKDQVKGVEFLKSLPYVDGNRIGVHGWSFGGHMTTALLLRYPEIFKVGVAGGPVIDWGYYEIMYGERYMDTPQSNPEGYKECNLKNLAGNLKGHLLLIHDDHDDTCVPQHTLSFIKACVDARTYPDLFIYPTHKHNVRGRDRVHLHEKITRYFEEYLGNK</sequence>
<feature type="signal peptide" evidence="1">
    <location>
        <begin position="1"/>
        <end position="27"/>
    </location>
</feature>
<dbReference type="InterPro" id="IPR001375">
    <property type="entry name" value="Peptidase_S9_cat"/>
</dbReference>
<dbReference type="SUPFAM" id="SSF82171">
    <property type="entry name" value="DPP6 N-terminal domain-like"/>
    <property type="match status" value="1"/>
</dbReference>
<dbReference type="PANTHER" id="PTHR11731:SF193">
    <property type="entry name" value="DIPEPTIDYL PEPTIDASE 9"/>
    <property type="match status" value="1"/>
</dbReference>
<evidence type="ECO:0000313" key="4">
    <source>
        <dbReference type="EMBL" id="MDT4514348.1"/>
    </source>
</evidence>
<reference evidence="4" key="1">
    <citation type="submission" date="2023-08" db="EMBL/GenBank/DDBJ databases">
        <title>Reintroducing virulent viruses to syntetic microbiomes.</title>
        <authorList>
            <person name="Wilde J."/>
            <person name="Boyes R."/>
            <person name="Robinson A.V."/>
            <person name="Daisley B.A."/>
            <person name="Allen-Vercoe E."/>
        </authorList>
    </citation>
    <scope>NUCLEOTIDE SEQUENCE</scope>
    <source>
        <strain evidence="4">225I_12FAA</strain>
    </source>
</reference>
<dbReference type="Pfam" id="PF00930">
    <property type="entry name" value="DPPIV_N"/>
    <property type="match status" value="1"/>
</dbReference>
<evidence type="ECO:0000259" key="3">
    <source>
        <dbReference type="Pfam" id="PF00930"/>
    </source>
</evidence>
<evidence type="ECO:0000256" key="1">
    <source>
        <dbReference type="SAM" id="SignalP"/>
    </source>
</evidence>
<dbReference type="AlphaFoldDB" id="A0AAW8VP84"/>
<proteinExistence type="predicted"/>
<dbReference type="InterPro" id="IPR029058">
    <property type="entry name" value="AB_hydrolase_fold"/>
</dbReference>
<dbReference type="PANTHER" id="PTHR11731">
    <property type="entry name" value="PROTEASE FAMILY S9B,C DIPEPTIDYL-PEPTIDASE IV-RELATED"/>
    <property type="match status" value="1"/>
</dbReference>
<dbReference type="GO" id="GO:0006508">
    <property type="term" value="P:proteolysis"/>
    <property type="evidence" value="ECO:0007669"/>
    <property type="project" value="InterPro"/>
</dbReference>
<dbReference type="SUPFAM" id="SSF53474">
    <property type="entry name" value="alpha/beta-Hydrolases"/>
    <property type="match status" value="1"/>
</dbReference>
<dbReference type="EMBL" id="JAVSNH010000002">
    <property type="protein sequence ID" value="MDT4514348.1"/>
    <property type="molecule type" value="Genomic_DNA"/>
</dbReference>
<keyword evidence="1" id="KW-0732">Signal</keyword>
<protein>
    <submittedName>
        <fullName evidence="4">DPP IV N-terminal domain-containing protein</fullName>
    </submittedName>
</protein>
<dbReference type="InterPro" id="IPR002469">
    <property type="entry name" value="Peptidase_S9B_N"/>
</dbReference>
<organism evidence="4 5">
    <name type="scientific">Bacteroides cellulosilyticus</name>
    <dbReference type="NCBI Taxonomy" id="246787"/>
    <lineage>
        <taxon>Bacteria</taxon>
        <taxon>Pseudomonadati</taxon>
        <taxon>Bacteroidota</taxon>
        <taxon>Bacteroidia</taxon>
        <taxon>Bacteroidales</taxon>
        <taxon>Bacteroidaceae</taxon>
        <taxon>Bacteroides</taxon>
    </lineage>
</organism>
<evidence type="ECO:0000313" key="5">
    <source>
        <dbReference type="Proteomes" id="UP001266995"/>
    </source>
</evidence>
<evidence type="ECO:0000259" key="2">
    <source>
        <dbReference type="Pfam" id="PF00326"/>
    </source>
</evidence>
<accession>A0AAW8VP84</accession>
<dbReference type="GO" id="GO:0008236">
    <property type="term" value="F:serine-type peptidase activity"/>
    <property type="evidence" value="ECO:0007669"/>
    <property type="project" value="InterPro"/>
</dbReference>
<dbReference type="RefSeq" id="WP_195511215.1">
    <property type="nucleotide sequence ID" value="NZ_JADMQL010000008.1"/>
</dbReference>
<feature type="chain" id="PRO_5043734679" evidence="1">
    <location>
        <begin position="28"/>
        <end position="744"/>
    </location>
</feature>
<dbReference type="Gene3D" id="2.140.10.30">
    <property type="entry name" value="Dipeptidylpeptidase IV, N-terminal domain"/>
    <property type="match status" value="1"/>
</dbReference>
<comment type="caution">
    <text evidence="4">The sequence shown here is derived from an EMBL/GenBank/DDBJ whole genome shotgun (WGS) entry which is preliminary data.</text>
</comment>
<gene>
    <name evidence="4" type="ORF">RO785_25615</name>
</gene>
<feature type="domain" description="Dipeptidylpeptidase IV N-terminal" evidence="3">
    <location>
        <begin position="150"/>
        <end position="457"/>
    </location>
</feature>
<feature type="domain" description="Peptidase S9 prolyl oligopeptidase catalytic" evidence="2">
    <location>
        <begin position="549"/>
        <end position="743"/>
    </location>
</feature>
<dbReference type="Proteomes" id="UP001266995">
    <property type="component" value="Unassembled WGS sequence"/>
</dbReference>
<dbReference type="Gene3D" id="3.40.50.1820">
    <property type="entry name" value="alpha/beta hydrolase"/>
    <property type="match status" value="1"/>
</dbReference>
<dbReference type="GO" id="GO:0008239">
    <property type="term" value="F:dipeptidyl-peptidase activity"/>
    <property type="evidence" value="ECO:0007669"/>
    <property type="project" value="TreeGrafter"/>
</dbReference>
<name>A0AAW8VP84_9BACE</name>
<dbReference type="Pfam" id="PF00326">
    <property type="entry name" value="Peptidase_S9"/>
    <property type="match status" value="1"/>
</dbReference>